<evidence type="ECO:0000313" key="1">
    <source>
        <dbReference type="EMBL" id="MDT0594526.1"/>
    </source>
</evidence>
<proteinExistence type="predicted"/>
<evidence type="ECO:0000313" key="2">
    <source>
        <dbReference type="Proteomes" id="UP001253545"/>
    </source>
</evidence>
<name>A0ABU2ZPH6_9ALTE</name>
<gene>
    <name evidence="1" type="ORF">RM552_06690</name>
</gene>
<protein>
    <submittedName>
        <fullName evidence="1">Uncharacterized protein</fullName>
    </submittedName>
</protein>
<dbReference type="RefSeq" id="WP_311367994.1">
    <property type="nucleotide sequence ID" value="NZ_JAVRHX010000001.1"/>
</dbReference>
<dbReference type="PROSITE" id="PS51257">
    <property type="entry name" value="PROKAR_LIPOPROTEIN"/>
    <property type="match status" value="1"/>
</dbReference>
<comment type="caution">
    <text evidence="1">The sequence shown here is derived from an EMBL/GenBank/DDBJ whole genome shotgun (WGS) entry which is preliminary data.</text>
</comment>
<dbReference type="Proteomes" id="UP001253545">
    <property type="component" value="Unassembled WGS sequence"/>
</dbReference>
<sequence>MKVQCVSLVLKQYRFLFSFIFFMSLGCGLALAEPIEEENIIPDWYQTLTLQDGRYIKILPAEYETFVVTEVVEPAKIVTREIPAVTKQVSRQVLKSPAQTIEKSFPAQTEIIQKRVVKSTAKTSSRTIPAVIRNIKAIDPKTGREYIKELVVQPEYKQLTSIPAVFETVNETIVIAEARTEKVKVPAQFETLYETVIVTPASQKSESIPAVTKKIEKQIITMPARMALFSVNDELLHIFTSRAEFLKFKQNPSSTEFVYDPAPFEQVEETLVIKPKQTEYAILPEQTETMTETVVVQDVSTNVVTIPASYRTVTETVVIQEATVEHISIPAQFETHKERIMIEPAKNGQPAKMRTVEVRKLVRPASIQERVIPPVTKQITTRVIDKPASYQERTIPASTSAQTRRVVKRPEQVVSRQLPKEERTVKRFYLKSNDQAYSYVPELIQDKFVWPSSNTLTEFIPPQTEVKMDIPQQVCGYTQEGTQASLMQVHDNLSAVLNKHRYQKRVFKYPHGFAILTLPERIDEQAETIFTPNSNIRIGLDEHPIDSLGSYFSILFTKPKTKYRYIAFIVSAIDNIESSGEKASPEGLQAIFAEGGLTSDLPQSLHDYGFTNEYKCQAWVYEFSRIDRDDPVSLTGDLFVPAAPSLSEFLHKSGSPVLRTLFTTEQ</sequence>
<accession>A0ABU2ZPH6</accession>
<keyword evidence="2" id="KW-1185">Reference proteome</keyword>
<organism evidence="1 2">
    <name type="scientific">Glaciecola petra</name>
    <dbReference type="NCBI Taxonomy" id="3075602"/>
    <lineage>
        <taxon>Bacteria</taxon>
        <taxon>Pseudomonadati</taxon>
        <taxon>Pseudomonadota</taxon>
        <taxon>Gammaproteobacteria</taxon>
        <taxon>Alteromonadales</taxon>
        <taxon>Alteromonadaceae</taxon>
        <taxon>Glaciecola</taxon>
    </lineage>
</organism>
<reference evidence="1 2" key="1">
    <citation type="submission" date="2023-09" db="EMBL/GenBank/DDBJ databases">
        <authorList>
            <person name="Rey-Velasco X."/>
        </authorList>
    </citation>
    <scope>NUCLEOTIDE SEQUENCE [LARGE SCALE GENOMIC DNA]</scope>
    <source>
        <strain evidence="1 2">P117</strain>
    </source>
</reference>
<dbReference type="EMBL" id="JAVRHX010000001">
    <property type="protein sequence ID" value="MDT0594526.1"/>
    <property type="molecule type" value="Genomic_DNA"/>
</dbReference>